<keyword evidence="6 18" id="KW-0349">Heme</keyword>
<feature type="binding site" evidence="15">
    <location>
        <position position="71"/>
    </location>
    <ligand>
        <name>Ca(2+)</name>
        <dbReference type="ChEBI" id="CHEBI:29108"/>
        <label>1</label>
    </ligand>
</feature>
<feature type="binding site" evidence="15">
    <location>
        <position position="246"/>
    </location>
    <ligand>
        <name>Ca(2+)</name>
        <dbReference type="ChEBI" id="CHEBI:29108"/>
        <label>2</label>
    </ligand>
</feature>
<dbReference type="Gene3D" id="1.10.420.10">
    <property type="entry name" value="Peroxidase, domain 2"/>
    <property type="match status" value="1"/>
</dbReference>
<comment type="subcellular location">
    <subcellularLocation>
        <location evidence="18">Secreted</location>
    </subcellularLocation>
</comment>
<dbReference type="PROSITE" id="PS50873">
    <property type="entry name" value="PEROXIDASE_4"/>
    <property type="match status" value="1"/>
</dbReference>
<dbReference type="Proteomes" id="UP000242715">
    <property type="component" value="Unassembled WGS sequence"/>
</dbReference>
<dbReference type="GO" id="GO:0140825">
    <property type="term" value="F:lactoperoxidase activity"/>
    <property type="evidence" value="ECO:0007669"/>
    <property type="project" value="UniProtKB-EC"/>
</dbReference>
<comment type="similarity">
    <text evidence="3">Belongs to the peroxidase family. Ascorbate peroxidase subfamily.</text>
</comment>
<proteinExistence type="inferred from homology"/>
<dbReference type="SUPFAM" id="SSF48113">
    <property type="entry name" value="Heme-dependent peroxidases"/>
    <property type="match status" value="1"/>
</dbReference>
<dbReference type="GO" id="GO:0046872">
    <property type="term" value="F:metal ion binding"/>
    <property type="evidence" value="ECO:0007669"/>
    <property type="project" value="UniProtKB-UniRule"/>
</dbReference>
<keyword evidence="18" id="KW-0732">Signal</keyword>
<keyword evidence="12" id="KW-0325">Glycoprotein</keyword>
<evidence type="ECO:0000256" key="9">
    <source>
        <dbReference type="ARBA" id="ARBA00023002"/>
    </source>
</evidence>
<evidence type="ECO:0000256" key="14">
    <source>
        <dbReference type="PIRSR" id="PIRSR600823-2"/>
    </source>
</evidence>
<dbReference type="InterPro" id="IPR033905">
    <property type="entry name" value="Secretory_peroxidase"/>
</dbReference>
<gene>
    <name evidence="20" type="ORF">TSUD_377900</name>
</gene>
<feature type="domain" description="Plant heme peroxidase family profile" evidence="19">
    <location>
        <begin position="26"/>
        <end position="294"/>
    </location>
</feature>
<evidence type="ECO:0000256" key="8">
    <source>
        <dbReference type="ARBA" id="ARBA00022837"/>
    </source>
</evidence>
<evidence type="ECO:0000256" key="12">
    <source>
        <dbReference type="ARBA" id="ARBA00023180"/>
    </source>
</evidence>
<protein>
    <recommendedName>
        <fullName evidence="4 18">Peroxidase</fullName>
        <ecNumber evidence="4 18">1.11.1.7</ecNumber>
    </recommendedName>
</protein>
<feature type="disulfide bond" evidence="17">
    <location>
        <begin position="69"/>
        <end position="74"/>
    </location>
</feature>
<feature type="binding site" evidence="15">
    <location>
        <position position="77"/>
    </location>
    <ligand>
        <name>Ca(2+)</name>
        <dbReference type="ChEBI" id="CHEBI:29108"/>
        <label>1</label>
    </ligand>
</feature>
<feature type="binding site" description="axial binding residue" evidence="15">
    <location>
        <position position="194"/>
    </location>
    <ligand>
        <name>heme b</name>
        <dbReference type="ChEBI" id="CHEBI:60344"/>
    </ligand>
    <ligandPart>
        <name>Fe</name>
        <dbReference type="ChEBI" id="CHEBI:18248"/>
    </ligandPart>
</feature>
<dbReference type="PANTHER" id="PTHR31388">
    <property type="entry name" value="PEROXIDASE 72-RELATED"/>
    <property type="match status" value="1"/>
</dbReference>
<evidence type="ECO:0000256" key="6">
    <source>
        <dbReference type="ARBA" id="ARBA00022617"/>
    </source>
</evidence>
<evidence type="ECO:0000256" key="7">
    <source>
        <dbReference type="ARBA" id="ARBA00022723"/>
    </source>
</evidence>
<keyword evidence="21" id="KW-1185">Reference proteome</keyword>
<evidence type="ECO:0000256" key="1">
    <source>
        <dbReference type="ARBA" id="ARBA00000189"/>
    </source>
</evidence>
<dbReference type="PANTHER" id="PTHR31388:SF203">
    <property type="entry name" value="PEROXIDASE"/>
    <property type="match status" value="1"/>
</dbReference>
<keyword evidence="11 17" id="KW-1015">Disulfide bond</keyword>
<feature type="binding site" evidence="15">
    <location>
        <position position="75"/>
    </location>
    <ligand>
        <name>Ca(2+)</name>
        <dbReference type="ChEBI" id="CHEBI:29108"/>
        <label>1</label>
    </ligand>
</feature>
<keyword evidence="8 15" id="KW-0106">Calcium</keyword>
<dbReference type="CDD" id="cd00693">
    <property type="entry name" value="secretory_peroxidase"/>
    <property type="match status" value="1"/>
</dbReference>
<feature type="disulfide bond" evidence="17">
    <location>
        <begin position="36"/>
        <end position="116"/>
    </location>
</feature>
<dbReference type="OrthoDB" id="2113341at2759"/>
<sequence length="294" mass="32198">MKSISLIALCCVMVVFGGLPFTSNAQLDPLFYVKTCPQLHTIVQDIIRNVTRQDPRMPASLIRLHFHDCFVQGCDASVLLNNTATIESEQEAAPNINSLRGFNVVNRIKLAVDNACPNLVSCADILTLAAEKSSVMTGGPSWPVPLGRRDSLTANRALANKSLPAPFFSLTQLKSAFAAQGLNTVDLVTLSGAHTFGKARCRFITDRLYNFNNTGQPDPTLNTAYLQQLQIQCPQNGSGDVRVAFDPITPGRLDKQFYNNLQVKKGLLQSDQELFSTPDADTISLVNTLHEINY</sequence>
<dbReference type="GO" id="GO:0005576">
    <property type="term" value="C:extracellular region"/>
    <property type="evidence" value="ECO:0007669"/>
    <property type="project" value="UniProtKB-SubCell"/>
</dbReference>
<feature type="binding site" evidence="15">
    <location>
        <position position="73"/>
    </location>
    <ligand>
        <name>Ca(2+)</name>
        <dbReference type="ChEBI" id="CHEBI:29108"/>
        <label>1</label>
    </ligand>
</feature>
<keyword evidence="18" id="KW-0376">Hydrogen peroxide</keyword>
<feature type="site" description="Transition state stabilizer" evidence="16">
    <location>
        <position position="63"/>
    </location>
</feature>
<dbReference type="InterPro" id="IPR010255">
    <property type="entry name" value="Haem_peroxidase_sf"/>
</dbReference>
<evidence type="ECO:0000256" key="16">
    <source>
        <dbReference type="PIRSR" id="PIRSR600823-4"/>
    </source>
</evidence>
<comment type="function">
    <text evidence="2">Removal of H(2)O(2), oxidation of toxic reductants, biosynthesis and degradation of lignin, suberization, auxin catabolism, response to environmental stresses such as wounding, pathogen attack and oxidative stress. These functions might be dependent on each isozyme/isoform in each plant tissue.</text>
</comment>
<feature type="chain" id="PRO_5016193047" description="Peroxidase" evidence="18">
    <location>
        <begin position="26"/>
        <end position="294"/>
    </location>
</feature>
<evidence type="ECO:0000256" key="15">
    <source>
        <dbReference type="PIRSR" id="PIRSR600823-3"/>
    </source>
</evidence>
<evidence type="ECO:0000256" key="17">
    <source>
        <dbReference type="PIRSR" id="PIRSR600823-5"/>
    </source>
</evidence>
<evidence type="ECO:0000256" key="2">
    <source>
        <dbReference type="ARBA" id="ARBA00002322"/>
    </source>
</evidence>
<dbReference type="PRINTS" id="PR00461">
    <property type="entry name" value="PLPEROXIDASE"/>
</dbReference>
<comment type="cofactor">
    <cofactor evidence="15 18">
        <name>Ca(2+)</name>
        <dbReference type="ChEBI" id="CHEBI:29108"/>
    </cofactor>
    <text evidence="15 18">Binds 2 calcium ions per subunit.</text>
</comment>
<keyword evidence="7 15" id="KW-0479">Metal-binding</keyword>
<dbReference type="AlphaFoldDB" id="A0A2Z6NUW2"/>
<dbReference type="InterPro" id="IPR019793">
    <property type="entry name" value="Peroxidases_heam-ligand_BS"/>
</dbReference>
<dbReference type="Pfam" id="PF00141">
    <property type="entry name" value="peroxidase"/>
    <property type="match status" value="1"/>
</dbReference>
<feature type="binding site" evidence="14">
    <location>
        <position position="164"/>
    </location>
    <ligand>
        <name>substrate</name>
    </ligand>
</feature>
<evidence type="ECO:0000256" key="13">
    <source>
        <dbReference type="PIRSR" id="PIRSR600823-1"/>
    </source>
</evidence>
<evidence type="ECO:0000256" key="10">
    <source>
        <dbReference type="ARBA" id="ARBA00023004"/>
    </source>
</evidence>
<evidence type="ECO:0000313" key="21">
    <source>
        <dbReference type="Proteomes" id="UP000242715"/>
    </source>
</evidence>
<accession>A0A2Z6NUW2</accession>
<feature type="binding site" evidence="15">
    <location>
        <position position="195"/>
    </location>
    <ligand>
        <name>Ca(2+)</name>
        <dbReference type="ChEBI" id="CHEBI:29108"/>
        <label>2</label>
    </ligand>
</feature>
<keyword evidence="10 15" id="KW-0408">Iron</keyword>
<feature type="binding site" evidence="15">
    <location>
        <position position="89"/>
    </location>
    <ligand>
        <name>Ca(2+)</name>
        <dbReference type="ChEBI" id="CHEBI:29108"/>
        <label>1</label>
    </ligand>
</feature>
<dbReference type="GO" id="GO:0042744">
    <property type="term" value="P:hydrogen peroxide catabolic process"/>
    <property type="evidence" value="ECO:0007669"/>
    <property type="project" value="UniProtKB-KW"/>
</dbReference>
<dbReference type="InterPro" id="IPR000823">
    <property type="entry name" value="Peroxidase_pln"/>
</dbReference>
<evidence type="ECO:0000256" key="3">
    <source>
        <dbReference type="ARBA" id="ARBA00006873"/>
    </source>
</evidence>
<evidence type="ECO:0000256" key="18">
    <source>
        <dbReference type="RuleBase" id="RU362060"/>
    </source>
</evidence>
<evidence type="ECO:0000256" key="4">
    <source>
        <dbReference type="ARBA" id="ARBA00012313"/>
    </source>
</evidence>
<feature type="binding site" evidence="15">
    <location>
        <position position="249"/>
    </location>
    <ligand>
        <name>Ca(2+)</name>
        <dbReference type="ChEBI" id="CHEBI:29108"/>
        <label>2</label>
    </ligand>
</feature>
<evidence type="ECO:0000256" key="5">
    <source>
        <dbReference type="ARBA" id="ARBA00022559"/>
    </source>
</evidence>
<keyword evidence="9 18" id="KW-0560">Oxidoreductase</keyword>
<evidence type="ECO:0000256" key="11">
    <source>
        <dbReference type="ARBA" id="ARBA00023157"/>
    </source>
</evidence>
<dbReference type="PROSITE" id="PS00435">
    <property type="entry name" value="PEROXIDASE_1"/>
    <property type="match status" value="1"/>
</dbReference>
<dbReference type="FunFam" id="1.10.420.10:FF:000001">
    <property type="entry name" value="Peroxidase"/>
    <property type="match status" value="1"/>
</dbReference>
<feature type="binding site" evidence="15">
    <location>
        <position position="68"/>
    </location>
    <ligand>
        <name>Ca(2+)</name>
        <dbReference type="ChEBI" id="CHEBI:29108"/>
        <label>1</label>
    </ligand>
</feature>
<feature type="active site" description="Proton acceptor" evidence="13">
    <location>
        <position position="67"/>
    </location>
</feature>
<keyword evidence="18" id="KW-0964">Secreted</keyword>
<feature type="signal peptide" evidence="18">
    <location>
        <begin position="1"/>
        <end position="25"/>
    </location>
</feature>
<dbReference type="EC" id="1.11.1.7" evidence="4 18"/>
<dbReference type="GO" id="GO:0006979">
    <property type="term" value="P:response to oxidative stress"/>
    <property type="evidence" value="ECO:0007669"/>
    <property type="project" value="UniProtKB-UniRule"/>
</dbReference>
<keyword evidence="5 18" id="KW-0575">Peroxidase</keyword>
<evidence type="ECO:0000313" key="20">
    <source>
        <dbReference type="EMBL" id="GAU47316.1"/>
    </source>
</evidence>
<feature type="disulfide bond" evidence="17">
    <location>
        <begin position="201"/>
        <end position="233"/>
    </location>
</feature>
<dbReference type="EMBL" id="DF974301">
    <property type="protein sequence ID" value="GAU47316.1"/>
    <property type="molecule type" value="Genomic_DNA"/>
</dbReference>
<dbReference type="FunFam" id="1.10.520.10:FF:000009">
    <property type="entry name" value="Peroxidase"/>
    <property type="match status" value="1"/>
</dbReference>
<evidence type="ECO:0000259" key="19">
    <source>
        <dbReference type="PROSITE" id="PS50873"/>
    </source>
</evidence>
<dbReference type="PRINTS" id="PR00458">
    <property type="entry name" value="PEROXIDASE"/>
</dbReference>
<comment type="cofactor">
    <cofactor evidence="15 18">
        <name>heme b</name>
        <dbReference type="ChEBI" id="CHEBI:60344"/>
    </cofactor>
    <text evidence="15 18">Binds 1 heme b (iron(II)-protoporphyrin IX) group per subunit.</text>
</comment>
<comment type="catalytic activity">
    <reaction evidence="1 18">
        <text>2 a phenolic donor + H2O2 = 2 a phenolic radical donor + 2 H2O</text>
        <dbReference type="Rhea" id="RHEA:56136"/>
        <dbReference type="ChEBI" id="CHEBI:15377"/>
        <dbReference type="ChEBI" id="CHEBI:16240"/>
        <dbReference type="ChEBI" id="CHEBI:139520"/>
        <dbReference type="ChEBI" id="CHEBI:139521"/>
        <dbReference type="EC" id="1.11.1.7"/>
    </reaction>
</comment>
<organism evidence="20 21">
    <name type="scientific">Trifolium subterraneum</name>
    <name type="common">Subterranean clover</name>
    <dbReference type="NCBI Taxonomy" id="3900"/>
    <lineage>
        <taxon>Eukaryota</taxon>
        <taxon>Viridiplantae</taxon>
        <taxon>Streptophyta</taxon>
        <taxon>Embryophyta</taxon>
        <taxon>Tracheophyta</taxon>
        <taxon>Spermatophyta</taxon>
        <taxon>Magnoliopsida</taxon>
        <taxon>eudicotyledons</taxon>
        <taxon>Gunneridae</taxon>
        <taxon>Pentapetalae</taxon>
        <taxon>rosids</taxon>
        <taxon>fabids</taxon>
        <taxon>Fabales</taxon>
        <taxon>Fabaceae</taxon>
        <taxon>Papilionoideae</taxon>
        <taxon>50 kb inversion clade</taxon>
        <taxon>NPAAA clade</taxon>
        <taxon>Hologalegina</taxon>
        <taxon>IRL clade</taxon>
        <taxon>Trifolieae</taxon>
        <taxon>Trifolium</taxon>
    </lineage>
</organism>
<dbReference type="Gene3D" id="1.10.520.10">
    <property type="match status" value="1"/>
</dbReference>
<reference evidence="21" key="1">
    <citation type="journal article" date="2017" name="Front. Plant Sci.">
        <title>Climate Clever Clovers: New Paradigm to Reduce the Environmental Footprint of Ruminants by Breeding Low Methanogenic Forages Utilizing Haplotype Variation.</title>
        <authorList>
            <person name="Kaur P."/>
            <person name="Appels R."/>
            <person name="Bayer P.E."/>
            <person name="Keeble-Gagnere G."/>
            <person name="Wang J."/>
            <person name="Hirakawa H."/>
            <person name="Shirasawa K."/>
            <person name="Vercoe P."/>
            <person name="Stefanova K."/>
            <person name="Durmic Z."/>
            <person name="Nichols P."/>
            <person name="Revell C."/>
            <person name="Isobe S.N."/>
            <person name="Edwards D."/>
            <person name="Erskine W."/>
        </authorList>
    </citation>
    <scope>NUCLEOTIDE SEQUENCE [LARGE SCALE GENOMIC DNA]</scope>
    <source>
        <strain evidence="21">cv. Daliak</strain>
    </source>
</reference>
<comment type="similarity">
    <text evidence="18">Belongs to the peroxidase family. Classical plant (class III) peroxidase subfamily.</text>
</comment>
<dbReference type="GO" id="GO:0020037">
    <property type="term" value="F:heme binding"/>
    <property type="evidence" value="ECO:0007669"/>
    <property type="project" value="UniProtKB-UniRule"/>
</dbReference>
<dbReference type="InterPro" id="IPR002016">
    <property type="entry name" value="Haem_peroxidase"/>
</dbReference>
<feature type="binding site" evidence="15">
    <location>
        <position position="254"/>
    </location>
    <ligand>
        <name>Ca(2+)</name>
        <dbReference type="ChEBI" id="CHEBI:29108"/>
        <label>2</label>
    </ligand>
</feature>
<name>A0A2Z6NUW2_TRISU</name>